<protein>
    <submittedName>
        <fullName evidence="1">Uncharacterized protein</fullName>
    </submittedName>
</protein>
<dbReference type="EMBL" id="JAJSOF020000023">
    <property type="protein sequence ID" value="KAJ4436095.1"/>
    <property type="molecule type" value="Genomic_DNA"/>
</dbReference>
<gene>
    <name evidence="1" type="ORF">ANN_18722</name>
</gene>
<comment type="caution">
    <text evidence="1">The sequence shown here is derived from an EMBL/GenBank/DDBJ whole genome shotgun (WGS) entry which is preliminary data.</text>
</comment>
<evidence type="ECO:0000313" key="2">
    <source>
        <dbReference type="Proteomes" id="UP001148838"/>
    </source>
</evidence>
<reference evidence="1 2" key="1">
    <citation type="journal article" date="2022" name="Allergy">
        <title>Genome assembly and annotation of Periplaneta americana reveal a comprehensive cockroach allergen profile.</title>
        <authorList>
            <person name="Wang L."/>
            <person name="Xiong Q."/>
            <person name="Saelim N."/>
            <person name="Wang L."/>
            <person name="Nong W."/>
            <person name="Wan A.T."/>
            <person name="Shi M."/>
            <person name="Liu X."/>
            <person name="Cao Q."/>
            <person name="Hui J.H.L."/>
            <person name="Sookrung N."/>
            <person name="Leung T.F."/>
            <person name="Tungtrongchitr A."/>
            <person name="Tsui S.K.W."/>
        </authorList>
    </citation>
    <scope>NUCLEOTIDE SEQUENCE [LARGE SCALE GENOMIC DNA]</scope>
    <source>
        <strain evidence="1">PWHHKU_190912</strain>
    </source>
</reference>
<evidence type="ECO:0000313" key="1">
    <source>
        <dbReference type="EMBL" id="KAJ4436095.1"/>
    </source>
</evidence>
<accession>A0ABQ8SRP1</accession>
<proteinExistence type="predicted"/>
<dbReference type="Proteomes" id="UP001148838">
    <property type="component" value="Unassembled WGS sequence"/>
</dbReference>
<name>A0ABQ8SRP1_PERAM</name>
<keyword evidence="2" id="KW-1185">Reference proteome</keyword>
<sequence length="120" mass="13482">MKRAITTVLDDNVVQVLKAANHDHPLSLEEVEALRRCIRLKRAAENESVAGPAQIIQRELEGVPSGAKPLDVVRRIREPQERKYQNLNVRLQNIASLYVDYKGDGNIIGYLHACGHNMAM</sequence>
<organism evidence="1 2">
    <name type="scientific">Periplaneta americana</name>
    <name type="common">American cockroach</name>
    <name type="synonym">Blatta americana</name>
    <dbReference type="NCBI Taxonomy" id="6978"/>
    <lineage>
        <taxon>Eukaryota</taxon>
        <taxon>Metazoa</taxon>
        <taxon>Ecdysozoa</taxon>
        <taxon>Arthropoda</taxon>
        <taxon>Hexapoda</taxon>
        <taxon>Insecta</taxon>
        <taxon>Pterygota</taxon>
        <taxon>Neoptera</taxon>
        <taxon>Polyneoptera</taxon>
        <taxon>Dictyoptera</taxon>
        <taxon>Blattodea</taxon>
        <taxon>Blattoidea</taxon>
        <taxon>Blattidae</taxon>
        <taxon>Blattinae</taxon>
        <taxon>Periplaneta</taxon>
    </lineage>
</organism>